<evidence type="ECO:0000256" key="5">
    <source>
        <dbReference type="PIRNR" id="PIRNR038994"/>
    </source>
</evidence>
<dbReference type="SUPFAM" id="SSF51338">
    <property type="entry name" value="Composite domain of metallo-dependent hydrolases"/>
    <property type="match status" value="1"/>
</dbReference>
<dbReference type="RefSeq" id="WP_218112966.1">
    <property type="nucleotide sequence ID" value="NZ_CP065383.1"/>
</dbReference>
<dbReference type="CDD" id="cd00854">
    <property type="entry name" value="NagA"/>
    <property type="match status" value="1"/>
</dbReference>
<evidence type="ECO:0000256" key="8">
    <source>
        <dbReference type="PIRSR" id="PIRSR038994-3"/>
    </source>
</evidence>
<feature type="binding site" evidence="8">
    <location>
        <position position="218"/>
    </location>
    <ligand>
        <name>Zn(2+)</name>
        <dbReference type="ChEBI" id="CHEBI:29105"/>
    </ligand>
</feature>
<comment type="similarity">
    <text evidence="1 5">Belongs to the metallo-dependent hydrolases superfamily. NagA family.</text>
</comment>
<dbReference type="PIRSF" id="PIRSF038994">
    <property type="entry name" value="NagA"/>
    <property type="match status" value="1"/>
</dbReference>
<evidence type="ECO:0000256" key="4">
    <source>
        <dbReference type="ARBA" id="ARBA00023277"/>
    </source>
</evidence>
<feature type="active site" description="Proton donor/acceptor" evidence="6">
    <location>
        <position position="276"/>
    </location>
</feature>
<evidence type="ECO:0000259" key="9">
    <source>
        <dbReference type="Pfam" id="PF01979"/>
    </source>
</evidence>
<feature type="binding site" evidence="7">
    <location>
        <position position="253"/>
    </location>
    <ligand>
        <name>substrate</name>
    </ligand>
</feature>
<evidence type="ECO:0000313" key="11">
    <source>
        <dbReference type="Proteomes" id="UP000594463"/>
    </source>
</evidence>
<feature type="binding site" evidence="7">
    <location>
        <begin position="310"/>
        <end position="312"/>
    </location>
    <ligand>
        <name>substrate</name>
    </ligand>
</feature>
<evidence type="ECO:0000256" key="2">
    <source>
        <dbReference type="ARBA" id="ARBA00022723"/>
    </source>
</evidence>
<dbReference type="Gene3D" id="2.30.40.10">
    <property type="entry name" value="Urease, subunit C, domain 1"/>
    <property type="match status" value="1"/>
</dbReference>
<keyword evidence="11" id="KW-1185">Reference proteome</keyword>
<sequence length="385" mass="42535">MSRISIFGNIVTPQLVIENSTLLIEDNRIARIIELKEPEPEVDTKYDFSGKYIYPGLIDLHLHGALGQDATDGDSNGLEEIAKHFATCGVTGFLATTVSESYSRLKKAIKTVSIFKKDHITAAQILGIHLEGPYLSEGRRGAHNLKNLRMPDPLEMEEFLNIDPGLIKRVTLAPELPGSLELIEFLSKQGVCVSLGHSQADQETCNLAYRKGARLVTHLFNGMDPLNHRKPNLLSFALGFDDITVELIADMIHVHPDIIKIAFKCKDEDHFIAVSDAVRPTGFKDGEYEFGGELMIVENGIARMKSTMSLAGSTSPLNHCLANLRAHFQISHPRLAKIGSFIPAQLIGMDHQIGSLEINKNADIAIFDDELNCHATFINGEQIFN</sequence>
<dbReference type="PANTHER" id="PTHR11113">
    <property type="entry name" value="N-ACETYLGLUCOSAMINE-6-PHOSPHATE DEACETYLASE"/>
    <property type="match status" value="1"/>
</dbReference>
<comment type="cofactor">
    <cofactor evidence="8">
        <name>a divalent metal cation</name>
        <dbReference type="ChEBI" id="CHEBI:60240"/>
    </cofactor>
    <text evidence="8">Binds 1 divalent metal cation per subunit.</text>
</comment>
<feature type="domain" description="Amidohydrolase-related" evidence="9">
    <location>
        <begin position="52"/>
        <end position="381"/>
    </location>
</feature>
<evidence type="ECO:0000256" key="3">
    <source>
        <dbReference type="ARBA" id="ARBA00022801"/>
    </source>
</evidence>
<keyword evidence="2 8" id="KW-0479">Metal-binding</keyword>
<dbReference type="NCBIfam" id="TIGR00221">
    <property type="entry name" value="nagA"/>
    <property type="match status" value="1"/>
</dbReference>
<reference evidence="10 11" key="1">
    <citation type="journal article" date="2021" name="Nat. Commun.">
        <title>Isolation of a member of the candidate phylum Atribacteria reveals a unique cell membrane structure.</title>
        <authorList>
            <person name="Taiki K."/>
            <person name="Nobu M.K."/>
            <person name="Kusada H."/>
            <person name="Meng X.-Y."/>
            <person name="Hosoki N."/>
            <person name="Uematsu K."/>
            <person name="Yoshioka H."/>
            <person name="Kamagata Y."/>
            <person name="Tamaki H."/>
        </authorList>
    </citation>
    <scope>NUCLEOTIDE SEQUENCE [LARGE SCALE GENOMIC DNA]</scope>
    <source>
        <strain evidence="10 11">RT761</strain>
    </source>
</reference>
<dbReference type="SUPFAM" id="SSF51556">
    <property type="entry name" value="Metallo-dependent hydrolases"/>
    <property type="match status" value="1"/>
</dbReference>
<dbReference type="Proteomes" id="UP000594463">
    <property type="component" value="Chromosome"/>
</dbReference>
<dbReference type="EMBL" id="CP065383">
    <property type="protein sequence ID" value="QPM67784.1"/>
    <property type="molecule type" value="Genomic_DNA"/>
</dbReference>
<gene>
    <name evidence="10" type="primary">nagA</name>
    <name evidence="10" type="ORF">RT761_00996</name>
</gene>
<feature type="binding site" evidence="8">
    <location>
        <position position="131"/>
    </location>
    <ligand>
        <name>Zn(2+)</name>
        <dbReference type="ChEBI" id="CHEBI:29105"/>
    </ligand>
</feature>
<protein>
    <submittedName>
        <fullName evidence="10">N-acetylglucosamine-6-phosphate deacetylase</fullName>
        <ecNumber evidence="10">3.5.1.25</ecNumber>
    </submittedName>
</protein>
<proteinExistence type="inferred from homology"/>
<feature type="binding site" evidence="7">
    <location>
        <position position="229"/>
    </location>
    <ligand>
        <name>substrate</name>
    </ligand>
</feature>
<evidence type="ECO:0000256" key="6">
    <source>
        <dbReference type="PIRSR" id="PIRSR038994-1"/>
    </source>
</evidence>
<dbReference type="EC" id="3.5.1.25" evidence="10"/>
<keyword evidence="3 5" id="KW-0378">Hydrolase</keyword>
<evidence type="ECO:0000256" key="1">
    <source>
        <dbReference type="ARBA" id="ARBA00010716"/>
    </source>
</evidence>
<dbReference type="Gene3D" id="3.20.20.140">
    <property type="entry name" value="Metal-dependent hydrolases"/>
    <property type="match status" value="1"/>
</dbReference>
<dbReference type="GO" id="GO:0046872">
    <property type="term" value="F:metal ion binding"/>
    <property type="evidence" value="ECO:0007669"/>
    <property type="project" value="UniProtKB-KW"/>
</dbReference>
<dbReference type="InterPro" id="IPR003764">
    <property type="entry name" value="GlcNAc_6-P_deAcase"/>
</dbReference>
<dbReference type="Pfam" id="PF01979">
    <property type="entry name" value="Amidohydro_1"/>
    <property type="match status" value="1"/>
</dbReference>
<dbReference type="KEGG" id="alam:RT761_00996"/>
<organism evidence="10 11">
    <name type="scientific">Atribacter laminatus</name>
    <dbReference type="NCBI Taxonomy" id="2847778"/>
    <lineage>
        <taxon>Bacteria</taxon>
        <taxon>Pseudomonadati</taxon>
        <taxon>Atribacterota</taxon>
        <taxon>Atribacteria</taxon>
        <taxon>Atribacterales</taxon>
        <taxon>Atribacteraceae</taxon>
        <taxon>Atribacter</taxon>
    </lineage>
</organism>
<dbReference type="GO" id="GO:0008448">
    <property type="term" value="F:N-acetylglucosamine-6-phosphate deacetylase activity"/>
    <property type="evidence" value="ECO:0007669"/>
    <property type="project" value="UniProtKB-EC"/>
</dbReference>
<evidence type="ECO:0000256" key="7">
    <source>
        <dbReference type="PIRSR" id="PIRSR038994-2"/>
    </source>
</evidence>
<feature type="binding site" evidence="8">
    <location>
        <position position="197"/>
    </location>
    <ligand>
        <name>Zn(2+)</name>
        <dbReference type="ChEBI" id="CHEBI:29105"/>
    </ligand>
</feature>
<dbReference type="GO" id="GO:0006046">
    <property type="term" value="P:N-acetylglucosamine catabolic process"/>
    <property type="evidence" value="ECO:0007669"/>
    <property type="project" value="TreeGrafter"/>
</dbReference>
<evidence type="ECO:0000313" key="10">
    <source>
        <dbReference type="EMBL" id="QPM67784.1"/>
    </source>
</evidence>
<feature type="binding site" evidence="7">
    <location>
        <position position="142"/>
    </location>
    <ligand>
        <name>substrate</name>
    </ligand>
</feature>
<dbReference type="AlphaFoldDB" id="A0A7T1AKZ0"/>
<name>A0A7T1AKZ0_ATRLM</name>
<feature type="binding site" evidence="7">
    <location>
        <begin position="221"/>
        <end position="222"/>
    </location>
    <ligand>
        <name>substrate</name>
    </ligand>
</feature>
<keyword evidence="4 5" id="KW-0119">Carbohydrate metabolism</keyword>
<dbReference type="PANTHER" id="PTHR11113:SF14">
    <property type="entry name" value="N-ACETYLGLUCOSAMINE-6-PHOSPHATE DEACETYLASE"/>
    <property type="match status" value="1"/>
</dbReference>
<dbReference type="InterPro" id="IPR032466">
    <property type="entry name" value="Metal_Hydrolase"/>
</dbReference>
<dbReference type="InterPro" id="IPR011059">
    <property type="entry name" value="Metal-dep_hydrolase_composite"/>
</dbReference>
<accession>A0A7T1AKZ0</accession>
<dbReference type="InterPro" id="IPR006680">
    <property type="entry name" value="Amidohydro-rel"/>
</dbReference>